<dbReference type="AlphaFoldDB" id="A0A1H2Q0I2"/>
<evidence type="ECO:0000313" key="1">
    <source>
        <dbReference type="EMBL" id="SDW00029.1"/>
    </source>
</evidence>
<dbReference type="RefSeq" id="WP_074634365.1">
    <property type="nucleotide sequence ID" value="NZ_CP160849.1"/>
</dbReference>
<dbReference type="EMBL" id="FNNB01000001">
    <property type="protein sequence ID" value="SDW00029.1"/>
    <property type="molecule type" value="Genomic_DNA"/>
</dbReference>
<name>A0A1H2Q0I2_9RHOB</name>
<evidence type="ECO:0008006" key="3">
    <source>
        <dbReference type="Google" id="ProtNLM"/>
    </source>
</evidence>
<protein>
    <recommendedName>
        <fullName evidence="3">HNH endonuclease</fullName>
    </recommendedName>
</protein>
<reference evidence="2" key="1">
    <citation type="submission" date="2016-10" db="EMBL/GenBank/DDBJ databases">
        <authorList>
            <person name="Varghese N."/>
            <person name="Submissions S."/>
        </authorList>
    </citation>
    <scope>NUCLEOTIDE SEQUENCE [LARGE SCALE GENOMIC DNA]</scope>
    <source>
        <strain evidence="2">DSM 10014</strain>
    </source>
</reference>
<accession>A0A1H2Q0I2</accession>
<sequence>MIEPDIQLLDSKLSELQKAVSAGRSRSYCLSKWSEFVRSRDGQRCVDCYETNGLSAHHVFRKVLASSAQFDPGNGITLCRRCHKDCHKVFNRRPNLSLPVDAEGGEKLQVMERLYCILYQDSVERDLDYEPFYSLSAIVILTLKKMQGYSVDSYFPGSSLQQAFTILATCERQPRDALLAANGFSVGAEPIRDYPEFCALTW</sequence>
<dbReference type="Proteomes" id="UP000183076">
    <property type="component" value="Unassembled WGS sequence"/>
</dbReference>
<gene>
    <name evidence="1" type="ORF">SAMN04488041_1012</name>
</gene>
<dbReference type="GeneID" id="94019321"/>
<organism evidence="1 2">
    <name type="scientific">Sulfitobacter pontiacus</name>
    <dbReference type="NCBI Taxonomy" id="60137"/>
    <lineage>
        <taxon>Bacteria</taxon>
        <taxon>Pseudomonadati</taxon>
        <taxon>Pseudomonadota</taxon>
        <taxon>Alphaproteobacteria</taxon>
        <taxon>Rhodobacterales</taxon>
        <taxon>Roseobacteraceae</taxon>
        <taxon>Sulfitobacter</taxon>
    </lineage>
</organism>
<evidence type="ECO:0000313" key="2">
    <source>
        <dbReference type="Proteomes" id="UP000183076"/>
    </source>
</evidence>
<proteinExistence type="predicted"/>